<dbReference type="EnsemblMetazoa" id="ISCW002224-RA">
    <property type="protein sequence ID" value="ISCW002224-PA"/>
    <property type="gene ID" value="ISCW002224"/>
</dbReference>
<keyword evidence="3" id="KW-1185">Reference proteome</keyword>
<dbReference type="VEuPathDB" id="VectorBase:ISCW002224"/>
<organism>
    <name type="scientific">Ixodes scapularis</name>
    <name type="common">Black-legged tick</name>
    <name type="synonym">Deer tick</name>
    <dbReference type="NCBI Taxonomy" id="6945"/>
    <lineage>
        <taxon>Eukaryota</taxon>
        <taxon>Metazoa</taxon>
        <taxon>Ecdysozoa</taxon>
        <taxon>Arthropoda</taxon>
        <taxon>Chelicerata</taxon>
        <taxon>Arachnida</taxon>
        <taxon>Acari</taxon>
        <taxon>Parasitiformes</taxon>
        <taxon>Ixodida</taxon>
        <taxon>Ixodoidea</taxon>
        <taxon>Ixodidae</taxon>
        <taxon>Ixodinae</taxon>
        <taxon>Ixodes</taxon>
    </lineage>
</organism>
<gene>
    <name evidence="1" type="ORF">IscW_ISCW002224</name>
</gene>
<reference evidence="2" key="2">
    <citation type="submission" date="2020-05" db="UniProtKB">
        <authorList>
            <consortium name="EnsemblMetazoa"/>
        </authorList>
    </citation>
    <scope>IDENTIFICATION</scope>
    <source>
        <strain evidence="2">wikel</strain>
    </source>
</reference>
<reference evidence="1 3" key="1">
    <citation type="submission" date="2008-03" db="EMBL/GenBank/DDBJ databases">
        <title>Annotation of Ixodes scapularis.</title>
        <authorList>
            <consortium name="Ixodes scapularis Genome Project Consortium"/>
            <person name="Caler E."/>
            <person name="Hannick L.I."/>
            <person name="Bidwell S."/>
            <person name="Joardar V."/>
            <person name="Thiagarajan M."/>
            <person name="Amedeo P."/>
            <person name="Galinsky K.J."/>
            <person name="Schobel S."/>
            <person name="Inman J."/>
            <person name="Hostetler J."/>
            <person name="Miller J."/>
            <person name="Hammond M."/>
            <person name="Megy K."/>
            <person name="Lawson D."/>
            <person name="Kodira C."/>
            <person name="Sutton G."/>
            <person name="Meyer J."/>
            <person name="Hill C.A."/>
            <person name="Birren B."/>
            <person name="Nene V."/>
            <person name="Collins F."/>
            <person name="Alarcon-Chaidez F."/>
            <person name="Wikel S."/>
            <person name="Strausberg R."/>
        </authorList>
    </citation>
    <scope>NUCLEOTIDE SEQUENCE [LARGE SCALE GENOMIC DNA]</scope>
    <source>
        <strain evidence="3">Wikel</strain>
        <strain evidence="1">Wikel colony</strain>
    </source>
</reference>
<dbReference type="AlphaFoldDB" id="B7PDS4"/>
<dbReference type="PaxDb" id="6945-B7PDS4"/>
<evidence type="ECO:0000313" key="3">
    <source>
        <dbReference type="Proteomes" id="UP000001555"/>
    </source>
</evidence>
<dbReference type="Proteomes" id="UP000001555">
    <property type="component" value="Unassembled WGS sequence"/>
</dbReference>
<accession>B7PDS4</accession>
<name>B7PDS4_IXOSC</name>
<protein>
    <submittedName>
        <fullName evidence="1 2">Uncharacterized protein</fullName>
    </submittedName>
</protein>
<evidence type="ECO:0000313" key="2">
    <source>
        <dbReference type="EnsemblMetazoa" id="ISCW002224-PA"/>
    </source>
</evidence>
<dbReference type="HOGENOM" id="CLU_1972922_0_0_1"/>
<proteinExistence type="predicted"/>
<dbReference type="InParanoid" id="B7PDS4"/>
<evidence type="ECO:0000313" key="1">
    <source>
        <dbReference type="EMBL" id="EEC04746.1"/>
    </source>
</evidence>
<dbReference type="EMBL" id="ABJB010074755">
    <property type="status" value="NOT_ANNOTATED_CDS"/>
    <property type="molecule type" value="Genomic_DNA"/>
</dbReference>
<dbReference type="EMBL" id="DS691491">
    <property type="protein sequence ID" value="EEC04746.1"/>
    <property type="molecule type" value="Genomic_DNA"/>
</dbReference>
<sequence length="127" mass="14467">MLRTVASTMLFLMHEPRRNCEMASKIASCEPGFGAMASFCSSLSPRPELRRRQEQEKPLREQIVAVKFLSGCMKFSSLNADELGDYYWFPCSSQIFNDVPGEQHHMFLGRVSAVRSFASIQTLFKYA</sequence>